<reference evidence="2" key="1">
    <citation type="journal article" date="2022" name="Mol. Ecol. Resour.">
        <title>The genomes of chicory, endive, great burdock and yacon provide insights into Asteraceae palaeo-polyploidization history and plant inulin production.</title>
        <authorList>
            <person name="Fan W."/>
            <person name="Wang S."/>
            <person name="Wang H."/>
            <person name="Wang A."/>
            <person name="Jiang F."/>
            <person name="Liu H."/>
            <person name="Zhao H."/>
            <person name="Xu D."/>
            <person name="Zhang Y."/>
        </authorList>
    </citation>
    <scope>NUCLEOTIDE SEQUENCE [LARGE SCALE GENOMIC DNA]</scope>
    <source>
        <strain evidence="2">cv. Yunnan</strain>
    </source>
</reference>
<keyword evidence="2" id="KW-1185">Reference proteome</keyword>
<name>A0ACB9K176_9ASTR</name>
<sequence>MMRISYTSGGAAVGNSQCDESCLISQSPVTTCRRRGFIIFQATLLIYRSKGGFRYCYPKIHNVITRRVCSLETTT</sequence>
<accession>A0ACB9K176</accession>
<dbReference type="Proteomes" id="UP001056120">
    <property type="component" value="Linkage Group LG01"/>
</dbReference>
<evidence type="ECO:0000313" key="1">
    <source>
        <dbReference type="EMBL" id="KAI3826033.1"/>
    </source>
</evidence>
<organism evidence="1 2">
    <name type="scientific">Smallanthus sonchifolius</name>
    <dbReference type="NCBI Taxonomy" id="185202"/>
    <lineage>
        <taxon>Eukaryota</taxon>
        <taxon>Viridiplantae</taxon>
        <taxon>Streptophyta</taxon>
        <taxon>Embryophyta</taxon>
        <taxon>Tracheophyta</taxon>
        <taxon>Spermatophyta</taxon>
        <taxon>Magnoliopsida</taxon>
        <taxon>eudicotyledons</taxon>
        <taxon>Gunneridae</taxon>
        <taxon>Pentapetalae</taxon>
        <taxon>asterids</taxon>
        <taxon>campanulids</taxon>
        <taxon>Asterales</taxon>
        <taxon>Asteraceae</taxon>
        <taxon>Asteroideae</taxon>
        <taxon>Heliantheae alliance</taxon>
        <taxon>Millerieae</taxon>
        <taxon>Smallanthus</taxon>
    </lineage>
</organism>
<proteinExistence type="predicted"/>
<comment type="caution">
    <text evidence="1">The sequence shown here is derived from an EMBL/GenBank/DDBJ whole genome shotgun (WGS) entry which is preliminary data.</text>
</comment>
<protein>
    <submittedName>
        <fullName evidence="1">Uncharacterized protein</fullName>
    </submittedName>
</protein>
<gene>
    <name evidence="1" type="ORF">L1987_00075</name>
</gene>
<evidence type="ECO:0000313" key="2">
    <source>
        <dbReference type="Proteomes" id="UP001056120"/>
    </source>
</evidence>
<dbReference type="EMBL" id="CM042018">
    <property type="protein sequence ID" value="KAI3826033.1"/>
    <property type="molecule type" value="Genomic_DNA"/>
</dbReference>
<reference evidence="1 2" key="2">
    <citation type="journal article" date="2022" name="Mol. Ecol. Resour.">
        <title>The genomes of chicory, endive, great burdock and yacon provide insights into Asteraceae paleo-polyploidization history and plant inulin production.</title>
        <authorList>
            <person name="Fan W."/>
            <person name="Wang S."/>
            <person name="Wang H."/>
            <person name="Wang A."/>
            <person name="Jiang F."/>
            <person name="Liu H."/>
            <person name="Zhao H."/>
            <person name="Xu D."/>
            <person name="Zhang Y."/>
        </authorList>
    </citation>
    <scope>NUCLEOTIDE SEQUENCE [LARGE SCALE GENOMIC DNA]</scope>
    <source>
        <strain evidence="2">cv. Yunnan</strain>
        <tissue evidence="1">Leaves</tissue>
    </source>
</reference>